<dbReference type="PROSITE" id="PS50164">
    <property type="entry name" value="GIY_YIG"/>
    <property type="match status" value="1"/>
</dbReference>
<evidence type="ECO:0000313" key="4">
    <source>
        <dbReference type="Proteomes" id="UP000092695"/>
    </source>
</evidence>
<dbReference type="PANTHER" id="PTHR34477">
    <property type="entry name" value="UPF0213 PROTEIN YHBQ"/>
    <property type="match status" value="1"/>
</dbReference>
<dbReference type="OrthoDB" id="9797095at2"/>
<sequence length="100" mass="11256">MAAVDEIAKSWNVYVVRCADGSLYTGIATDVGRRLDEHRHSDRGAKYLRGRGPLALVFAGEVSDRSHASRVEHRIKRLSKARKEALLRSPAELRVLMQAW</sequence>
<name>A0A193LCX3_9GAMM</name>
<dbReference type="STRING" id="1548547.BA177_02955"/>
<dbReference type="EMBL" id="CP016268">
    <property type="protein sequence ID" value="ANO50313.1"/>
    <property type="molecule type" value="Genomic_DNA"/>
</dbReference>
<dbReference type="KEGG" id="woc:BA177_02955"/>
<comment type="similarity">
    <text evidence="1">Belongs to the UPF0213 family.</text>
</comment>
<reference evidence="3 4" key="1">
    <citation type="submission" date="2016-06" db="EMBL/GenBank/DDBJ databases">
        <title>Complete genome sequence of a deep-branching marine Gamma Proteobacterium Woeseia oceani type strain XK5.</title>
        <authorList>
            <person name="Mu D."/>
            <person name="Du Z."/>
        </authorList>
    </citation>
    <scope>NUCLEOTIDE SEQUENCE [LARGE SCALE GENOMIC DNA]</scope>
    <source>
        <strain evidence="3 4">XK5</strain>
    </source>
</reference>
<dbReference type="Proteomes" id="UP000092695">
    <property type="component" value="Chromosome"/>
</dbReference>
<dbReference type="InterPro" id="IPR050190">
    <property type="entry name" value="UPF0213_domain"/>
</dbReference>
<dbReference type="Pfam" id="PF01541">
    <property type="entry name" value="GIY-YIG"/>
    <property type="match status" value="1"/>
</dbReference>
<dbReference type="SUPFAM" id="SSF82771">
    <property type="entry name" value="GIY-YIG endonuclease"/>
    <property type="match status" value="1"/>
</dbReference>
<organism evidence="3 4">
    <name type="scientific">Woeseia oceani</name>
    <dbReference type="NCBI Taxonomy" id="1548547"/>
    <lineage>
        <taxon>Bacteria</taxon>
        <taxon>Pseudomonadati</taxon>
        <taxon>Pseudomonadota</taxon>
        <taxon>Gammaproteobacteria</taxon>
        <taxon>Woeseiales</taxon>
        <taxon>Woeseiaceae</taxon>
        <taxon>Woeseia</taxon>
    </lineage>
</organism>
<dbReference type="InterPro" id="IPR000305">
    <property type="entry name" value="GIY-YIG_endonuc"/>
</dbReference>
<dbReference type="Gene3D" id="3.40.1440.10">
    <property type="entry name" value="GIY-YIG endonuclease"/>
    <property type="match status" value="1"/>
</dbReference>
<dbReference type="RefSeq" id="WP_068612643.1">
    <property type="nucleotide sequence ID" value="NZ_CP016268.1"/>
</dbReference>
<dbReference type="InterPro" id="IPR035901">
    <property type="entry name" value="GIY-YIG_endonuc_sf"/>
</dbReference>
<protein>
    <recommendedName>
        <fullName evidence="2">GIY-YIG domain-containing protein</fullName>
    </recommendedName>
</protein>
<accession>A0A193LCX3</accession>
<keyword evidence="4" id="KW-1185">Reference proteome</keyword>
<dbReference type="CDD" id="cd10456">
    <property type="entry name" value="GIY-YIG_UPF0213"/>
    <property type="match status" value="1"/>
</dbReference>
<dbReference type="AlphaFoldDB" id="A0A193LCX3"/>
<evidence type="ECO:0000256" key="1">
    <source>
        <dbReference type="ARBA" id="ARBA00007435"/>
    </source>
</evidence>
<evidence type="ECO:0000313" key="3">
    <source>
        <dbReference type="EMBL" id="ANO50313.1"/>
    </source>
</evidence>
<gene>
    <name evidence="3" type="ORF">BA177_02955</name>
</gene>
<dbReference type="PANTHER" id="PTHR34477:SF1">
    <property type="entry name" value="UPF0213 PROTEIN YHBQ"/>
    <property type="match status" value="1"/>
</dbReference>
<evidence type="ECO:0000259" key="2">
    <source>
        <dbReference type="PROSITE" id="PS50164"/>
    </source>
</evidence>
<proteinExistence type="inferred from homology"/>
<feature type="domain" description="GIY-YIG" evidence="2">
    <location>
        <begin position="9"/>
        <end position="85"/>
    </location>
</feature>